<dbReference type="SUPFAM" id="SSF51395">
    <property type="entry name" value="FMN-linked oxidoreductases"/>
    <property type="match status" value="1"/>
</dbReference>
<gene>
    <name evidence="4" type="ORF">SRCM100623_02115</name>
</gene>
<dbReference type="EMBL" id="LYUD01000111">
    <property type="protein sequence ID" value="OAZ71198.1"/>
    <property type="molecule type" value="Genomic_DNA"/>
</dbReference>
<evidence type="ECO:0000256" key="2">
    <source>
        <dbReference type="ARBA" id="ARBA00005979"/>
    </source>
</evidence>
<comment type="similarity">
    <text evidence="2">Belongs to the NADH:flavin oxidoreductase/NADH oxidase family.</text>
</comment>
<dbReference type="InterPro" id="IPR013785">
    <property type="entry name" value="Aldolase_TIM"/>
</dbReference>
<dbReference type="GO" id="GO:0005829">
    <property type="term" value="C:cytosol"/>
    <property type="evidence" value="ECO:0007669"/>
    <property type="project" value="TreeGrafter"/>
</dbReference>
<reference evidence="4 5" key="1">
    <citation type="submission" date="2016-05" db="EMBL/GenBank/DDBJ databases">
        <title>Genome sequencing of Acetobacter pasteurianus strain SRCM100623.</title>
        <authorList>
            <person name="Song Y.R."/>
        </authorList>
    </citation>
    <scope>NUCLEOTIDE SEQUENCE [LARGE SCALE GENOMIC DNA]</scope>
    <source>
        <strain evidence="4 5">SRCM100623</strain>
    </source>
</reference>
<proteinExistence type="inferred from homology"/>
<name>A0A1A0D7C6_ACEPA</name>
<comment type="cofactor">
    <cofactor evidence="1">
        <name>FMN</name>
        <dbReference type="ChEBI" id="CHEBI:58210"/>
    </cofactor>
</comment>
<dbReference type="PANTHER" id="PTHR22893:SF91">
    <property type="entry name" value="NADPH DEHYDROGENASE 2-RELATED"/>
    <property type="match status" value="1"/>
</dbReference>
<dbReference type="RefSeq" id="WP_003630943.1">
    <property type="nucleotide sequence ID" value="NZ_LYUD01000111.1"/>
</dbReference>
<organism evidence="4 5">
    <name type="scientific">Acetobacter pasteurianus</name>
    <name type="common">Acetobacter turbidans</name>
    <dbReference type="NCBI Taxonomy" id="438"/>
    <lineage>
        <taxon>Bacteria</taxon>
        <taxon>Pseudomonadati</taxon>
        <taxon>Pseudomonadota</taxon>
        <taxon>Alphaproteobacteria</taxon>
        <taxon>Acetobacterales</taxon>
        <taxon>Acetobacteraceae</taxon>
        <taxon>Acetobacter</taxon>
    </lineage>
</organism>
<dbReference type="FunFam" id="3.20.20.70:FF:000059">
    <property type="entry name" value="N-ethylmaleimide reductase, FMN-linked"/>
    <property type="match status" value="1"/>
</dbReference>
<dbReference type="AlphaFoldDB" id="A0A1A0D7C6"/>
<protein>
    <submittedName>
        <fullName evidence="4">N-ethylmaleimide reductase</fullName>
        <ecNumber evidence="4">1.-.-.-</ecNumber>
    </submittedName>
</protein>
<accession>A0A1A0D7C6</accession>
<dbReference type="Gene3D" id="3.20.20.70">
    <property type="entry name" value="Aldolase class I"/>
    <property type="match status" value="1"/>
</dbReference>
<dbReference type="Pfam" id="PF00724">
    <property type="entry name" value="Oxidored_FMN"/>
    <property type="match status" value="1"/>
</dbReference>
<dbReference type="OrthoDB" id="9804454at2"/>
<evidence type="ECO:0000313" key="5">
    <source>
        <dbReference type="Proteomes" id="UP000093796"/>
    </source>
</evidence>
<dbReference type="GO" id="GO:0016628">
    <property type="term" value="F:oxidoreductase activity, acting on the CH-CH group of donors, NAD or NADP as acceptor"/>
    <property type="evidence" value="ECO:0007669"/>
    <property type="project" value="UniProtKB-ARBA"/>
</dbReference>
<dbReference type="InterPro" id="IPR001155">
    <property type="entry name" value="OxRdtase_FMN_N"/>
</dbReference>
<dbReference type="PATRIC" id="fig|438.15.peg.2351"/>
<evidence type="ECO:0000256" key="1">
    <source>
        <dbReference type="ARBA" id="ARBA00001917"/>
    </source>
</evidence>
<dbReference type="GO" id="GO:0010181">
    <property type="term" value="F:FMN binding"/>
    <property type="evidence" value="ECO:0007669"/>
    <property type="project" value="InterPro"/>
</dbReference>
<evidence type="ECO:0000256" key="3">
    <source>
        <dbReference type="ARBA" id="ARBA00023002"/>
    </source>
</evidence>
<comment type="caution">
    <text evidence="4">The sequence shown here is derived from an EMBL/GenBank/DDBJ whole genome shotgun (WGS) entry which is preliminary data.</text>
</comment>
<keyword evidence="3 4" id="KW-0560">Oxidoreductase</keyword>
<sequence length="378" mass="41592">MTSISLFDPITLGDLPLENRIFLPPLTRCRSTQPGDIPNALMAEYYAQRTQAGFLLTEGTQIEPRGQGYAWTPGIYSPEQIAGWKLVTDAVHAKKRPIFAQLWHVGRVSHHLLQPNHQSPIAPSAVAATGVNVFIPTGPGTGKLVPPDTPRALTIPEIHELVELYAQAARNALQAGFDGVEIHAANGYLVNQFISERANFRTDAYGGSLPNRLRFLREVVEAVSAVVSPERLGVRFSPLFSTTKEERVYLGLLESNPTETYTQAVRVLADAGIAYLSLAEADWDNAPDMPDSFRAAVRDIFPGRILCAGRYDKAKADHVLQNGWADMIGFGRKFIANPDLPARLQHGWPLNAIDPTTMYGGGAHGYTDYPFYNQDDKK</sequence>
<dbReference type="PANTHER" id="PTHR22893">
    <property type="entry name" value="NADH OXIDOREDUCTASE-RELATED"/>
    <property type="match status" value="1"/>
</dbReference>
<dbReference type="EC" id="1.-.-.-" evidence="4"/>
<evidence type="ECO:0000313" key="4">
    <source>
        <dbReference type="EMBL" id="OAZ71198.1"/>
    </source>
</evidence>
<dbReference type="Proteomes" id="UP000093796">
    <property type="component" value="Unassembled WGS sequence"/>
</dbReference>
<dbReference type="CDD" id="cd02933">
    <property type="entry name" value="OYE_like_FMN"/>
    <property type="match status" value="1"/>
</dbReference>
<dbReference type="InterPro" id="IPR045247">
    <property type="entry name" value="Oye-like"/>
</dbReference>